<protein>
    <submittedName>
        <fullName evidence="2">Lyase</fullName>
    </submittedName>
</protein>
<gene>
    <name evidence="2" type="ordered locus">SCO3496</name>
    <name evidence="2" type="ORF">SCE65.32c</name>
</gene>
<dbReference type="PATRIC" id="fig|100226.15.peg.3554"/>
<dbReference type="OrthoDB" id="273319at2"/>
<proteinExistence type="predicted"/>
<dbReference type="EMBL" id="AL645882">
    <property type="protein sequence ID" value="CAB61820.1"/>
    <property type="molecule type" value="Genomic_DNA"/>
</dbReference>
<dbReference type="SMR" id="Q9RKE2"/>
<keyword evidence="2" id="KW-0456">Lyase</keyword>
<dbReference type="Proteomes" id="UP000001973">
    <property type="component" value="Chromosome"/>
</dbReference>
<reference evidence="2 3" key="2">
    <citation type="journal article" date="2002" name="Nature">
        <title>Complete genome sequence of the model actinomycete Streptomyces coelicolor A3(2).</title>
        <authorList>
            <person name="Bentley S.D."/>
            <person name="Chater K.F."/>
            <person name="Cerdeno-Tarraga A.M."/>
            <person name="Challis G.L."/>
            <person name="Thomson N.R."/>
            <person name="James K.D."/>
            <person name="Harris D.E."/>
            <person name="Quail M.A."/>
            <person name="Kieser H."/>
            <person name="Harper D."/>
            <person name="Bateman A."/>
            <person name="Brown S."/>
            <person name="Chandra G."/>
            <person name="Chen C.W."/>
            <person name="Collins M."/>
            <person name="Cronin A."/>
            <person name="Fraser A."/>
            <person name="Goble A."/>
            <person name="Hidalgo J."/>
            <person name="Hornsby T."/>
            <person name="Howarth S."/>
            <person name="Huang C.H."/>
            <person name="Kieser T."/>
            <person name="Larke L."/>
            <person name="Murphy L."/>
            <person name="Oliver K."/>
            <person name="O'Neil S."/>
            <person name="Rabbinowitsch E."/>
            <person name="Rajandream M.A."/>
            <person name="Rutherford K."/>
            <person name="Rutter S."/>
            <person name="Seeger K."/>
            <person name="Saunders D."/>
            <person name="Sharp S."/>
            <person name="Squares R."/>
            <person name="Squares S."/>
            <person name="Taylor K."/>
            <person name="Warren T."/>
            <person name="Wietzorrek A."/>
            <person name="Woodward J."/>
            <person name="Barrell B.G."/>
            <person name="Parkhill J."/>
            <person name="Hopwood D.A."/>
        </authorList>
    </citation>
    <scope>NUCLEOTIDE SEQUENCE [LARGE SCALE GENOMIC DNA]</scope>
    <source>
        <strain evidence="3">ATCC BAA-471 / A3(2) / M145</strain>
    </source>
</reference>
<keyword evidence="3" id="KW-1185">Reference proteome</keyword>
<dbReference type="CAZy" id="PL6">
    <property type="family name" value="Polysaccharide Lyase Family 6"/>
</dbReference>
<dbReference type="InterPro" id="IPR039513">
    <property type="entry name" value="PL-6"/>
</dbReference>
<dbReference type="SUPFAM" id="SSF51126">
    <property type="entry name" value="Pectin lyase-like"/>
    <property type="match status" value="1"/>
</dbReference>
<dbReference type="RefSeq" id="WP_011029032.1">
    <property type="nucleotide sequence ID" value="NC_003888.3"/>
</dbReference>
<reference evidence="2 3" key="1">
    <citation type="journal article" date="1996" name="Mol. Microbiol.">
        <title>A set of ordered cosmids and a detailed genetic and physical map for the 8 Mb Streptomyces coelicolor A3(2) chromosome.</title>
        <authorList>
            <person name="Redenbach M."/>
            <person name="Kieser H.M."/>
            <person name="Denapaite D."/>
            <person name="Eichner A."/>
            <person name="Cullum J."/>
            <person name="Kinashi H."/>
            <person name="Hopwood D.A."/>
        </authorList>
    </citation>
    <scope>NUCLEOTIDE SEQUENCE [LARGE SCALE GENOMIC DNA]</scope>
    <source>
        <strain evidence="3">ATCC BAA-471 / A3(2) / M145</strain>
    </source>
</reference>
<dbReference type="CDD" id="cd14251">
    <property type="entry name" value="PL-6"/>
    <property type="match status" value="1"/>
</dbReference>
<evidence type="ECO:0000313" key="2">
    <source>
        <dbReference type="EMBL" id="CAB61820.1"/>
    </source>
</evidence>
<sequence>MNRPRLSTYAAITVAAITIAALTTAASALASTGDTSSRTPSGNSTPQANATIVNVSSSTQLTTAMANAVAGQTIVLANGSYSIGKLNAKNGTSSAPITIMAAQQGKAIITGGQLEVLSSSYVTFSGLKWTNSNTLKITSSHHIRLTRNHFRLTESSSLKWIIIQGANSHHNRIDHNLFEEKHQLGNFITIDGSSTQQSQYDLIDYNHFRNIGPRATNEMEAIRVGWSAISKSDGFTTVENNLFENCDGDPEIVSVKSNANTVRYNTFRTSQGSVSLRHGNRSQVHGNFFFGGGKTGTGGVRVYGQDHKIYNNHFEGLTGTGYDAALQLDGGDVDTSGALSSHWRVYRATAVHNTFVNNVSNIEIGANYSLAPVDSLVADNIVVGSSGKLFNELKMPKNMTYAGNIGWPTGSATIGITTGVRTVNPLLAKQGEVYRLGTGSPAVNTASGSYSFLADDMDGQSRSGTADVGADELSTGTVVHKPLNSADVGISAP</sequence>
<dbReference type="STRING" id="100226.gene:17761117"/>
<evidence type="ECO:0000256" key="1">
    <source>
        <dbReference type="SAM" id="SignalP"/>
    </source>
</evidence>
<dbReference type="AlphaFoldDB" id="Q9RKE2"/>
<feature type="chain" id="PRO_5030176935" evidence="1">
    <location>
        <begin position="31"/>
        <end position="493"/>
    </location>
</feature>
<dbReference type="EMBL" id="AL939116">
    <property type="protein sequence ID" value="CAB61820.1"/>
    <property type="molecule type" value="Genomic_DNA"/>
</dbReference>
<accession>Q9RKE2</accession>
<dbReference type="InterPro" id="IPR012334">
    <property type="entry name" value="Pectin_lyas_fold"/>
</dbReference>
<dbReference type="Pfam" id="PF14592">
    <property type="entry name" value="Chondroitinas_B"/>
    <property type="match status" value="1"/>
</dbReference>
<name>Q9RKE2_STRCO</name>
<evidence type="ECO:0000313" key="3">
    <source>
        <dbReference type="Proteomes" id="UP000001973"/>
    </source>
</evidence>
<dbReference type="HOGENOM" id="CLU_025672_1_0_11"/>
<dbReference type="KEGG" id="sco:SCO3496"/>
<dbReference type="InterPro" id="IPR011050">
    <property type="entry name" value="Pectin_lyase_fold/virulence"/>
</dbReference>
<dbReference type="PaxDb" id="100226-SCO3496"/>
<feature type="signal peptide" evidence="1">
    <location>
        <begin position="1"/>
        <end position="30"/>
    </location>
</feature>
<dbReference type="InParanoid" id="Q9RKE2"/>
<dbReference type="GO" id="GO:0016829">
    <property type="term" value="F:lyase activity"/>
    <property type="evidence" value="ECO:0007669"/>
    <property type="project" value="UniProtKB-KW"/>
</dbReference>
<dbReference type="eggNOG" id="COG3420">
    <property type="taxonomic scope" value="Bacteria"/>
</dbReference>
<dbReference type="Gene3D" id="2.160.20.10">
    <property type="entry name" value="Single-stranded right-handed beta-helix, Pectin lyase-like"/>
    <property type="match status" value="1"/>
</dbReference>
<keyword evidence="1" id="KW-0732">Signal</keyword>
<organism evidence="2 3">
    <name type="scientific">Streptomyces coelicolor (strain ATCC BAA-471 / A3(2) / M145)</name>
    <dbReference type="NCBI Taxonomy" id="100226"/>
    <lineage>
        <taxon>Bacteria</taxon>
        <taxon>Bacillati</taxon>
        <taxon>Actinomycetota</taxon>
        <taxon>Actinomycetes</taxon>
        <taxon>Kitasatosporales</taxon>
        <taxon>Streptomycetaceae</taxon>
        <taxon>Streptomyces</taxon>
        <taxon>Streptomyces albidoflavus group</taxon>
    </lineage>
</organism>